<dbReference type="Pfam" id="PF04960">
    <property type="entry name" value="Glutaminase"/>
    <property type="match status" value="1"/>
</dbReference>
<dbReference type="AlphaFoldDB" id="A0A4U0SKQ0"/>
<dbReference type="OrthoDB" id="9788822at2"/>
<dbReference type="Gene3D" id="3.40.710.10">
    <property type="entry name" value="DD-peptidase/beta-lactamase superfamily"/>
    <property type="match status" value="1"/>
</dbReference>
<evidence type="ECO:0000256" key="3">
    <source>
        <dbReference type="ARBA" id="ARBA00022801"/>
    </source>
</evidence>
<reference evidence="6 7" key="1">
    <citation type="submission" date="2019-04" db="EMBL/GenBank/DDBJ databases">
        <title>Streptomyces oryziradicis sp. nov., a novel actinomycete isolated from rhizosphere soil of rice (Oryza sativa L.).</title>
        <authorList>
            <person name="Li C."/>
        </authorList>
    </citation>
    <scope>NUCLEOTIDE SEQUENCE [LARGE SCALE GENOMIC DNA]</scope>
    <source>
        <strain evidence="6 7">NEAU-C40</strain>
    </source>
</reference>
<organism evidence="6 7">
    <name type="scientific">Actinacidiphila oryziradicis</name>
    <dbReference type="NCBI Taxonomy" id="2571141"/>
    <lineage>
        <taxon>Bacteria</taxon>
        <taxon>Bacillati</taxon>
        <taxon>Actinomycetota</taxon>
        <taxon>Actinomycetes</taxon>
        <taxon>Kitasatosporales</taxon>
        <taxon>Streptomycetaceae</taxon>
        <taxon>Actinacidiphila</taxon>
    </lineage>
</organism>
<feature type="compositionally biased region" description="Basic and acidic residues" evidence="5">
    <location>
        <begin position="22"/>
        <end position="31"/>
    </location>
</feature>
<sequence>MCGRRAGAADLAEVPHNGARGPPEDAVRGDGGRPAGARHRQGGRLHTGALPGRGALCAWSPALDQAGNSLAAVGALDAFVTATGWSVF</sequence>
<protein>
    <recommendedName>
        <fullName evidence="2">glutaminase</fullName>
        <ecNumber evidence="2">3.5.1.2</ecNumber>
    </recommendedName>
</protein>
<dbReference type="EMBL" id="SUMC01000014">
    <property type="protein sequence ID" value="TKA10460.1"/>
    <property type="molecule type" value="Genomic_DNA"/>
</dbReference>
<evidence type="ECO:0000256" key="4">
    <source>
        <dbReference type="ARBA" id="ARBA00049534"/>
    </source>
</evidence>
<dbReference type="GO" id="GO:0004359">
    <property type="term" value="F:glutaminase activity"/>
    <property type="evidence" value="ECO:0007669"/>
    <property type="project" value="UniProtKB-EC"/>
</dbReference>
<gene>
    <name evidence="6" type="ORF">FCI23_17435</name>
</gene>
<comment type="similarity">
    <text evidence="1">Belongs to the glutaminase family.</text>
</comment>
<proteinExistence type="inferred from homology"/>
<comment type="catalytic activity">
    <reaction evidence="4">
        <text>L-glutamine + H2O = L-glutamate + NH4(+)</text>
        <dbReference type="Rhea" id="RHEA:15889"/>
        <dbReference type="ChEBI" id="CHEBI:15377"/>
        <dbReference type="ChEBI" id="CHEBI:28938"/>
        <dbReference type="ChEBI" id="CHEBI:29985"/>
        <dbReference type="ChEBI" id="CHEBI:58359"/>
        <dbReference type="EC" id="3.5.1.2"/>
    </reaction>
</comment>
<accession>A0A4U0SKQ0</accession>
<dbReference type="GO" id="GO:0006541">
    <property type="term" value="P:glutamine metabolic process"/>
    <property type="evidence" value="ECO:0007669"/>
    <property type="project" value="InterPro"/>
</dbReference>
<dbReference type="EC" id="3.5.1.2" evidence="2"/>
<dbReference type="InterPro" id="IPR015868">
    <property type="entry name" value="Glutaminase"/>
</dbReference>
<name>A0A4U0SKQ0_9ACTN</name>
<evidence type="ECO:0000313" key="7">
    <source>
        <dbReference type="Proteomes" id="UP000305778"/>
    </source>
</evidence>
<evidence type="ECO:0000256" key="1">
    <source>
        <dbReference type="ARBA" id="ARBA00011076"/>
    </source>
</evidence>
<comment type="caution">
    <text evidence="6">The sequence shown here is derived from an EMBL/GenBank/DDBJ whole genome shotgun (WGS) entry which is preliminary data.</text>
</comment>
<dbReference type="Proteomes" id="UP000305778">
    <property type="component" value="Unassembled WGS sequence"/>
</dbReference>
<evidence type="ECO:0000313" key="6">
    <source>
        <dbReference type="EMBL" id="TKA10460.1"/>
    </source>
</evidence>
<evidence type="ECO:0000256" key="2">
    <source>
        <dbReference type="ARBA" id="ARBA00012918"/>
    </source>
</evidence>
<dbReference type="SUPFAM" id="SSF56601">
    <property type="entry name" value="beta-lactamase/transpeptidase-like"/>
    <property type="match status" value="1"/>
</dbReference>
<keyword evidence="7" id="KW-1185">Reference proteome</keyword>
<feature type="region of interest" description="Disordered" evidence="5">
    <location>
        <begin position="1"/>
        <end position="47"/>
    </location>
</feature>
<evidence type="ECO:0000256" key="5">
    <source>
        <dbReference type="SAM" id="MobiDB-lite"/>
    </source>
</evidence>
<keyword evidence="3" id="KW-0378">Hydrolase</keyword>
<dbReference type="InterPro" id="IPR012338">
    <property type="entry name" value="Beta-lactam/transpept-like"/>
</dbReference>